<dbReference type="Pfam" id="PF00512">
    <property type="entry name" value="HisKA"/>
    <property type="match status" value="1"/>
</dbReference>
<keyword evidence="3 7" id="KW-0418">Kinase</keyword>
<keyword evidence="5" id="KW-0812">Transmembrane</keyword>
<feature type="transmembrane region" description="Helical" evidence="5">
    <location>
        <begin position="191"/>
        <end position="213"/>
    </location>
</feature>
<organism evidence="7 8">
    <name type="scientific">Lentibacillus juripiscarius</name>
    <dbReference type="NCBI Taxonomy" id="257446"/>
    <lineage>
        <taxon>Bacteria</taxon>
        <taxon>Bacillati</taxon>
        <taxon>Bacillota</taxon>
        <taxon>Bacilli</taxon>
        <taxon>Bacillales</taxon>
        <taxon>Bacillaceae</taxon>
        <taxon>Lentibacillus</taxon>
    </lineage>
</organism>
<protein>
    <recommendedName>
        <fullName evidence="2">histidine kinase</fullName>
        <ecNumber evidence="2">2.7.13.3</ecNumber>
    </recommendedName>
</protein>
<evidence type="ECO:0000256" key="3">
    <source>
        <dbReference type="ARBA" id="ARBA00022777"/>
    </source>
</evidence>
<evidence type="ECO:0000256" key="2">
    <source>
        <dbReference type="ARBA" id="ARBA00012438"/>
    </source>
</evidence>
<reference evidence="8" key="1">
    <citation type="journal article" date="2019" name="Int. J. Syst. Evol. Microbiol.">
        <title>The Global Catalogue of Microorganisms (GCM) 10K type strain sequencing project: providing services to taxonomists for standard genome sequencing and annotation.</title>
        <authorList>
            <consortium name="The Broad Institute Genomics Platform"/>
            <consortium name="The Broad Institute Genome Sequencing Center for Infectious Disease"/>
            <person name="Wu L."/>
            <person name="Ma J."/>
        </authorList>
    </citation>
    <scope>NUCLEOTIDE SEQUENCE [LARGE SCALE GENOMIC DNA]</scope>
    <source>
        <strain evidence="8">TISTR 1535</strain>
    </source>
</reference>
<comment type="caution">
    <text evidence="7">The sequence shown here is derived from an EMBL/GenBank/DDBJ whole genome shotgun (WGS) entry which is preliminary data.</text>
</comment>
<dbReference type="EMBL" id="JBHUNA010000022">
    <property type="protein sequence ID" value="MFD2761432.1"/>
    <property type="molecule type" value="Genomic_DNA"/>
</dbReference>
<feature type="transmembrane region" description="Helical" evidence="5">
    <location>
        <begin position="138"/>
        <end position="158"/>
    </location>
</feature>
<evidence type="ECO:0000313" key="8">
    <source>
        <dbReference type="Proteomes" id="UP001597502"/>
    </source>
</evidence>
<feature type="transmembrane region" description="Helical" evidence="5">
    <location>
        <begin position="7"/>
        <end position="28"/>
    </location>
</feature>
<sequence>MAHARKRLITGMIGLVLVGYGTALPSLYENWSGFIIDHLHDSIVKGDSGLLLITTFVFIARYIIIFFFQYFGAMLISHAIARFPDSMIFSVSFIGCIVLAAAAFNLIHYEHFSYTGHLLTAGIVTLLQLYIPKQKHYYVIFSIISVLVLIAILWLHLIPALTPFGLGKNDFAASIKRADQFLTGSSLLNTIAAIFFSVFLTIAVIFTLLIYLVNKQAETMKKYYIQEEELKETQSALMESKVYQEIGMLVHDLKTPLVTIEGLISLIDLRVKKENGIMQDYCTQMNNSIDKMKDMISEILYENTKGSL</sequence>
<gene>
    <name evidence="7" type="ORF">ACFSUO_10685</name>
</gene>
<dbReference type="CDD" id="cd00082">
    <property type="entry name" value="HisKA"/>
    <property type="match status" value="1"/>
</dbReference>
<keyword evidence="4" id="KW-0902">Two-component regulatory system</keyword>
<feature type="transmembrane region" description="Helical" evidence="5">
    <location>
        <begin position="48"/>
        <end position="76"/>
    </location>
</feature>
<accession>A0ABW5V6N9</accession>
<evidence type="ECO:0000256" key="5">
    <source>
        <dbReference type="SAM" id="Phobius"/>
    </source>
</evidence>
<keyword evidence="5" id="KW-1133">Transmembrane helix</keyword>
<name>A0ABW5V6N9_9BACI</name>
<feature type="domain" description="Signal transduction histidine kinase dimerisation/phosphoacceptor" evidence="6">
    <location>
        <begin position="245"/>
        <end position="301"/>
    </location>
</feature>
<evidence type="ECO:0000313" key="7">
    <source>
        <dbReference type="EMBL" id="MFD2761432.1"/>
    </source>
</evidence>
<evidence type="ECO:0000256" key="1">
    <source>
        <dbReference type="ARBA" id="ARBA00000085"/>
    </source>
</evidence>
<comment type="catalytic activity">
    <reaction evidence="1">
        <text>ATP + protein L-histidine = ADP + protein N-phospho-L-histidine.</text>
        <dbReference type="EC" id="2.7.13.3"/>
    </reaction>
</comment>
<dbReference type="InterPro" id="IPR036097">
    <property type="entry name" value="HisK_dim/P_sf"/>
</dbReference>
<evidence type="ECO:0000259" key="6">
    <source>
        <dbReference type="Pfam" id="PF00512"/>
    </source>
</evidence>
<feature type="transmembrane region" description="Helical" evidence="5">
    <location>
        <begin position="88"/>
        <end position="108"/>
    </location>
</feature>
<dbReference type="InterPro" id="IPR003661">
    <property type="entry name" value="HisK_dim/P_dom"/>
</dbReference>
<keyword evidence="8" id="KW-1185">Reference proteome</keyword>
<feature type="transmembrane region" description="Helical" evidence="5">
    <location>
        <begin position="114"/>
        <end position="131"/>
    </location>
</feature>
<dbReference type="SUPFAM" id="SSF47384">
    <property type="entry name" value="Homodimeric domain of signal transducing histidine kinase"/>
    <property type="match status" value="1"/>
</dbReference>
<dbReference type="EC" id="2.7.13.3" evidence="2"/>
<dbReference type="Gene3D" id="1.10.287.130">
    <property type="match status" value="1"/>
</dbReference>
<dbReference type="Proteomes" id="UP001597502">
    <property type="component" value="Unassembled WGS sequence"/>
</dbReference>
<keyword evidence="3 7" id="KW-0808">Transferase</keyword>
<keyword evidence="5" id="KW-0472">Membrane</keyword>
<proteinExistence type="predicted"/>
<evidence type="ECO:0000256" key="4">
    <source>
        <dbReference type="ARBA" id="ARBA00023012"/>
    </source>
</evidence>
<dbReference type="GO" id="GO:0016301">
    <property type="term" value="F:kinase activity"/>
    <property type="evidence" value="ECO:0007669"/>
    <property type="project" value="UniProtKB-KW"/>
</dbReference>